<dbReference type="PANTHER" id="PTHR33434:SF2">
    <property type="entry name" value="FATTY ACID-BINDING PROTEIN TM_1468"/>
    <property type="match status" value="1"/>
</dbReference>
<proteinExistence type="predicted"/>
<evidence type="ECO:0000313" key="3">
    <source>
        <dbReference type="Proteomes" id="UP000005947"/>
    </source>
</evidence>
<name>F1T576_9ACTN</name>
<evidence type="ECO:0000313" key="2">
    <source>
        <dbReference type="EMBL" id="EGF23097.1"/>
    </source>
</evidence>
<dbReference type="GO" id="GO:0008289">
    <property type="term" value="F:lipid binding"/>
    <property type="evidence" value="ECO:0007669"/>
    <property type="project" value="UniProtKB-KW"/>
</dbReference>
<dbReference type="EMBL" id="ACGK02000001">
    <property type="protein sequence ID" value="EGF23097.1"/>
    <property type="molecule type" value="Genomic_DNA"/>
</dbReference>
<organism evidence="2 3">
    <name type="scientific">Fannyhessea vaginae DSM 15829</name>
    <dbReference type="NCBI Taxonomy" id="525256"/>
    <lineage>
        <taxon>Bacteria</taxon>
        <taxon>Bacillati</taxon>
        <taxon>Actinomycetota</taxon>
        <taxon>Coriobacteriia</taxon>
        <taxon>Coriobacteriales</taxon>
        <taxon>Atopobiaceae</taxon>
        <taxon>Fannyhessea</taxon>
    </lineage>
</organism>
<protein>
    <submittedName>
        <fullName evidence="2">EDD domain protein, DegV family</fullName>
    </submittedName>
</protein>
<keyword evidence="3" id="KW-1185">Reference proteome</keyword>
<dbReference type="InterPro" id="IPR043168">
    <property type="entry name" value="DegV_C"/>
</dbReference>
<keyword evidence="1" id="KW-0446">Lipid-binding</keyword>
<dbReference type="PANTHER" id="PTHR33434">
    <property type="entry name" value="DEGV DOMAIN-CONTAINING PROTEIN DR_1986-RELATED"/>
    <property type="match status" value="1"/>
</dbReference>
<dbReference type="Pfam" id="PF02645">
    <property type="entry name" value="DegV"/>
    <property type="match status" value="1"/>
</dbReference>
<accession>F1T576</accession>
<dbReference type="SUPFAM" id="SSF82549">
    <property type="entry name" value="DAK1/DegV-like"/>
    <property type="match status" value="1"/>
</dbReference>
<dbReference type="InterPro" id="IPR050270">
    <property type="entry name" value="DegV_domain_contain"/>
</dbReference>
<evidence type="ECO:0000256" key="1">
    <source>
        <dbReference type="ARBA" id="ARBA00023121"/>
    </source>
</evidence>
<gene>
    <name evidence="2" type="ORF">HMPREF0091_10044</name>
</gene>
<dbReference type="PROSITE" id="PS51482">
    <property type="entry name" value="DEGV"/>
    <property type="match status" value="1"/>
</dbReference>
<dbReference type="InterPro" id="IPR003797">
    <property type="entry name" value="DegV"/>
</dbReference>
<dbReference type="eggNOG" id="COG1307">
    <property type="taxonomic scope" value="Bacteria"/>
</dbReference>
<dbReference type="Gene3D" id="3.40.50.10170">
    <property type="match status" value="1"/>
</dbReference>
<sequence length="360" mass="40021">MYINTSYAVYLRIINANRKTIESFTLYSFDILLHFKDTCQIIETFLRKIVILIYKQKGVHMSDFVLSCCSTVDLTKEYLAKRSINCIYFNYELDGVAFKDDFGASNSSHEIFERMLKGADAKTSCVSTGAYIQSWTPFLEEGKDIVHVCLSSAVSGTYNAACTAQEELQQRFPARRIEVIDSLNASAGFGLLVDKLADLRDEGMDAKEVSEWAQKNRLNIQAWFFTSDLRFFIKGGRVSKTAGAIGGLLKICPILAISQTGALEVVEKVRTKNRAIKRLIDIIKATIPNPQEICGKVFLSNSDCETDALELASQIQNAFPSLEPSSIQNFEIGATIGCHTGPGTVAVFYWGKERAVSSKQ</sequence>
<dbReference type="AlphaFoldDB" id="F1T576"/>
<dbReference type="Proteomes" id="UP000005947">
    <property type="component" value="Unassembled WGS sequence"/>
</dbReference>
<comment type="caution">
    <text evidence="2">The sequence shown here is derived from an EMBL/GenBank/DDBJ whole genome shotgun (WGS) entry which is preliminary data.</text>
</comment>
<reference evidence="2 3" key="1">
    <citation type="submission" date="2011-02" db="EMBL/GenBank/DDBJ databases">
        <authorList>
            <person name="Muzny D."/>
            <person name="Qin X."/>
            <person name="Buhay C."/>
            <person name="Dugan-Rocha S."/>
            <person name="Ding Y."/>
            <person name="Chen G."/>
            <person name="Hawes A."/>
            <person name="Holder M."/>
            <person name="Jhangiani S."/>
            <person name="Johnson A."/>
            <person name="Khan Z."/>
            <person name="Li Z."/>
            <person name="Liu W."/>
            <person name="Liu X."/>
            <person name="Perez L."/>
            <person name="Shen H."/>
            <person name="Wang Q."/>
            <person name="Watt J."/>
            <person name="Xi L."/>
            <person name="Xin Y."/>
            <person name="Zhou J."/>
            <person name="Deng J."/>
            <person name="Jiang H."/>
            <person name="Liu Y."/>
            <person name="Qu J."/>
            <person name="Song X.-Z."/>
            <person name="Zhang L."/>
            <person name="Villasana D."/>
            <person name="Johnson A."/>
            <person name="Liu J."/>
            <person name="Liyanage D."/>
            <person name="Lorensuhewa L."/>
            <person name="Robinson T."/>
            <person name="Song A."/>
            <person name="Song B.-B."/>
            <person name="Dinh H."/>
            <person name="Thornton R."/>
            <person name="Coyle M."/>
            <person name="Francisco L."/>
            <person name="Jackson L."/>
            <person name="Javaid M."/>
            <person name="Korchina V."/>
            <person name="Kovar C."/>
            <person name="Mata R."/>
            <person name="Mathew T."/>
            <person name="Ngo R."/>
            <person name="Nguyen L."/>
            <person name="Nguyen N."/>
            <person name="Okwuonu G."/>
            <person name="Ongeri F."/>
            <person name="Pham C."/>
            <person name="Simmons D."/>
            <person name="Wilczek-Boney K."/>
            <person name="Hale W."/>
            <person name="Jakkamsetti A."/>
            <person name="Pham P."/>
            <person name="Ruth R."/>
            <person name="San Lucas F."/>
            <person name="Warren J."/>
            <person name="Zhang J."/>
            <person name="Zhao Z."/>
            <person name="Zhou C."/>
            <person name="Zhu D."/>
            <person name="Lee S."/>
            <person name="Bess C."/>
            <person name="Blankenburg K."/>
            <person name="Forbes L."/>
            <person name="Fu Q."/>
            <person name="Gubbala S."/>
            <person name="Hirani K."/>
            <person name="Jayaseelan J.C."/>
            <person name="Lara F."/>
            <person name="Munidasa M."/>
            <person name="Palculict T."/>
            <person name="Patil S."/>
            <person name="Pu L.-L."/>
            <person name="Saada N."/>
            <person name="Tang L."/>
            <person name="Weissenberger G."/>
            <person name="Zhu Y."/>
            <person name="Hemphill L."/>
            <person name="Shang Y."/>
            <person name="Youmans B."/>
            <person name="Ayvaz T."/>
            <person name="Ross M."/>
            <person name="Santibanez J."/>
            <person name="Aqrawi P."/>
            <person name="Gross S."/>
            <person name="Joshi V."/>
            <person name="Fowler G."/>
            <person name="Nazareth L."/>
            <person name="Reid J."/>
            <person name="Worley K."/>
            <person name="Petrosino J."/>
            <person name="Highlander S."/>
            <person name="Gibbs R."/>
        </authorList>
    </citation>
    <scope>NUCLEOTIDE SEQUENCE [LARGE SCALE GENOMIC DNA]</scope>
    <source>
        <strain evidence="2 3">DSM 15829</strain>
    </source>
</reference>
<dbReference type="Gene3D" id="3.30.1180.10">
    <property type="match status" value="1"/>
</dbReference>
<dbReference type="NCBIfam" id="TIGR00762">
    <property type="entry name" value="DegV"/>
    <property type="match status" value="1"/>
</dbReference>